<keyword evidence="2" id="KW-1133">Transmembrane helix</keyword>
<dbReference type="PANTHER" id="PTHR34059:SF1">
    <property type="entry name" value="EXPRESSED PROTEIN"/>
    <property type="match status" value="1"/>
</dbReference>
<proteinExistence type="predicted"/>
<protein>
    <recommendedName>
        <fullName evidence="5">Hydroxyproline-rich glycoprotein family protein</fullName>
    </recommendedName>
</protein>
<keyword evidence="2" id="KW-0812">Transmembrane</keyword>
<evidence type="ECO:0000313" key="4">
    <source>
        <dbReference type="Proteomes" id="UP001345219"/>
    </source>
</evidence>
<keyword evidence="2" id="KW-0472">Membrane</keyword>
<keyword evidence="4" id="KW-1185">Reference proteome</keyword>
<feature type="compositionally biased region" description="Basic and acidic residues" evidence="1">
    <location>
        <begin position="293"/>
        <end position="303"/>
    </location>
</feature>
<feature type="compositionally biased region" description="Basic and acidic residues" evidence="1">
    <location>
        <begin position="209"/>
        <end position="220"/>
    </location>
</feature>
<dbReference type="PANTHER" id="PTHR34059">
    <property type="entry name" value="EXPRESSED PROTEIN"/>
    <property type="match status" value="1"/>
</dbReference>
<name>A0AAN7GSW4_9MYRT</name>
<evidence type="ECO:0000313" key="3">
    <source>
        <dbReference type="EMBL" id="KAK4742047.1"/>
    </source>
</evidence>
<gene>
    <name evidence="3" type="ORF">SAY87_000048</name>
</gene>
<feature type="compositionally biased region" description="Basic and acidic residues" evidence="1">
    <location>
        <begin position="421"/>
        <end position="438"/>
    </location>
</feature>
<feature type="transmembrane region" description="Helical" evidence="2">
    <location>
        <begin position="21"/>
        <end position="42"/>
    </location>
</feature>
<evidence type="ECO:0008006" key="5">
    <source>
        <dbReference type="Google" id="ProtNLM"/>
    </source>
</evidence>
<feature type="compositionally biased region" description="Pro residues" evidence="1">
    <location>
        <begin position="310"/>
        <end position="320"/>
    </location>
</feature>
<feature type="compositionally biased region" description="Basic and acidic residues" evidence="1">
    <location>
        <begin position="388"/>
        <end position="408"/>
    </location>
</feature>
<comment type="caution">
    <text evidence="3">The sequence shown here is derived from an EMBL/GenBank/DDBJ whole genome shotgun (WGS) entry which is preliminary data.</text>
</comment>
<dbReference type="EMBL" id="JAXIOK010000023">
    <property type="protein sequence ID" value="KAK4742047.1"/>
    <property type="molecule type" value="Genomic_DNA"/>
</dbReference>
<dbReference type="Pfam" id="PF05553">
    <property type="entry name" value="DUF761"/>
    <property type="match status" value="1"/>
</dbReference>
<feature type="region of interest" description="Disordered" evidence="1">
    <location>
        <begin position="178"/>
        <end position="449"/>
    </location>
</feature>
<dbReference type="AlphaFoldDB" id="A0AAN7GSW4"/>
<feature type="compositionally biased region" description="Basic and acidic residues" evidence="1">
    <location>
        <begin position="334"/>
        <end position="349"/>
    </location>
</feature>
<dbReference type="InterPro" id="IPR008480">
    <property type="entry name" value="DUF761_pln"/>
</dbReference>
<sequence length="488" mass="54453">MAETDTQLKEQERTNKYFTNFLYKASLALIFLVTIPLFPSYAPEFINQTVPSRSWELLHLLFVGIAVSYGLFSSRNPEGSEKEPHSSRFDSTQSYVSRLLQTSSVFDDEPDKHSDSADESSKFETWSSQYVRNEPVVLLAEEHKPSVVEQQRVNSVDRRSGFGEKPLLLPVRSLKSRVLENGKEPDDETSGVSSSHSLKRFVVPQRPGQSKEKVEEKEDVVLPSPVPWRSRSGRMVAEDFPDHLSPFSSTMDSDHFQSNLDASKPQTVARSLPNSGSKGYPSQKKLSLSSKELQTKNAEDFMRSKSFLKYPPPPPPPPPILRSSSMRARPSSGFHRDGVSSYKDLRRSYSGEQEDASRARSRKSVSTFQSQKDGALGENGAEGAGKTRLAEKALERAKKPFSSKHPEGFVESVLSESDEESPQREDDTGGTSKDEEIGRGGIVGDGGRDVDKKADEFIAKFREEIRLQRIHSIKRSTAENRLAGAFQG</sequence>
<accession>A0AAN7GSW4</accession>
<evidence type="ECO:0000256" key="2">
    <source>
        <dbReference type="SAM" id="Phobius"/>
    </source>
</evidence>
<feature type="compositionally biased region" description="Polar residues" evidence="1">
    <location>
        <begin position="246"/>
        <end position="277"/>
    </location>
</feature>
<evidence type="ECO:0000256" key="1">
    <source>
        <dbReference type="SAM" id="MobiDB-lite"/>
    </source>
</evidence>
<organism evidence="3 4">
    <name type="scientific">Trapa incisa</name>
    <dbReference type="NCBI Taxonomy" id="236973"/>
    <lineage>
        <taxon>Eukaryota</taxon>
        <taxon>Viridiplantae</taxon>
        <taxon>Streptophyta</taxon>
        <taxon>Embryophyta</taxon>
        <taxon>Tracheophyta</taxon>
        <taxon>Spermatophyta</taxon>
        <taxon>Magnoliopsida</taxon>
        <taxon>eudicotyledons</taxon>
        <taxon>Gunneridae</taxon>
        <taxon>Pentapetalae</taxon>
        <taxon>rosids</taxon>
        <taxon>malvids</taxon>
        <taxon>Myrtales</taxon>
        <taxon>Lythraceae</taxon>
        <taxon>Trapa</taxon>
    </lineage>
</organism>
<reference evidence="3 4" key="1">
    <citation type="journal article" date="2023" name="Hortic Res">
        <title>Pangenome of water caltrop reveals structural variations and asymmetric subgenome divergence after allopolyploidization.</title>
        <authorList>
            <person name="Zhang X."/>
            <person name="Chen Y."/>
            <person name="Wang L."/>
            <person name="Yuan Y."/>
            <person name="Fang M."/>
            <person name="Shi L."/>
            <person name="Lu R."/>
            <person name="Comes H.P."/>
            <person name="Ma Y."/>
            <person name="Chen Y."/>
            <person name="Huang G."/>
            <person name="Zhou Y."/>
            <person name="Zheng Z."/>
            <person name="Qiu Y."/>
        </authorList>
    </citation>
    <scope>NUCLEOTIDE SEQUENCE [LARGE SCALE GENOMIC DNA]</scope>
    <source>
        <tissue evidence="3">Roots</tissue>
    </source>
</reference>
<dbReference type="Proteomes" id="UP001345219">
    <property type="component" value="Chromosome 1"/>
</dbReference>